<name>A0A448ZM09_9STRA</name>
<organism evidence="2 3">
    <name type="scientific">Pseudo-nitzschia multistriata</name>
    <dbReference type="NCBI Taxonomy" id="183589"/>
    <lineage>
        <taxon>Eukaryota</taxon>
        <taxon>Sar</taxon>
        <taxon>Stramenopiles</taxon>
        <taxon>Ochrophyta</taxon>
        <taxon>Bacillariophyta</taxon>
        <taxon>Bacillariophyceae</taxon>
        <taxon>Bacillariophycidae</taxon>
        <taxon>Bacillariales</taxon>
        <taxon>Bacillariaceae</taxon>
        <taxon>Pseudo-nitzschia</taxon>
    </lineage>
</organism>
<reference evidence="2 3" key="1">
    <citation type="submission" date="2019-01" db="EMBL/GenBank/DDBJ databases">
        <authorList>
            <person name="Ferrante I. M."/>
        </authorList>
    </citation>
    <scope>NUCLEOTIDE SEQUENCE [LARGE SCALE GENOMIC DNA]</scope>
    <source>
        <strain evidence="2 3">B856</strain>
    </source>
</reference>
<dbReference type="EMBL" id="CAACVS010000516">
    <property type="protein sequence ID" value="VEU43071.1"/>
    <property type="molecule type" value="Genomic_DNA"/>
</dbReference>
<proteinExistence type="predicted"/>
<dbReference type="AlphaFoldDB" id="A0A448ZM09"/>
<sequence>MHPPPLVTFRLQQDPSQRCRMIISSQEIGVFAVSGKLLVFSPMPCTNTPALLLLHAIDRTAIHRHATIVFLPEFIAVECFIMVGAFCGFFAGMVCCDFIVVLCSFRRSSVVQNEMSPASESETEPSTVLGTESYLPYKASHLFGLRFKMADIWVTWCHWGHTSTTNSTYILD</sequence>
<keyword evidence="1" id="KW-0812">Transmembrane</keyword>
<protein>
    <submittedName>
        <fullName evidence="2">Uncharacterized protein</fullName>
    </submittedName>
</protein>
<dbReference type="Proteomes" id="UP000291116">
    <property type="component" value="Unassembled WGS sequence"/>
</dbReference>
<accession>A0A448ZM09</accession>
<keyword evidence="1" id="KW-1133">Transmembrane helix</keyword>
<gene>
    <name evidence="2" type="ORF">PSNMU_V1.4_AUG-EV-PASAV3_0100760</name>
</gene>
<feature type="transmembrane region" description="Helical" evidence="1">
    <location>
        <begin position="80"/>
        <end position="105"/>
    </location>
</feature>
<keyword evidence="1" id="KW-0472">Membrane</keyword>
<evidence type="ECO:0000313" key="2">
    <source>
        <dbReference type="EMBL" id="VEU43071.1"/>
    </source>
</evidence>
<evidence type="ECO:0000256" key="1">
    <source>
        <dbReference type="SAM" id="Phobius"/>
    </source>
</evidence>
<evidence type="ECO:0000313" key="3">
    <source>
        <dbReference type="Proteomes" id="UP000291116"/>
    </source>
</evidence>
<keyword evidence="3" id="KW-1185">Reference proteome</keyword>